<keyword evidence="12" id="KW-1185">Reference proteome</keyword>
<evidence type="ECO:0000256" key="8">
    <source>
        <dbReference type="SAM" id="SignalP"/>
    </source>
</evidence>
<dbReference type="InterPro" id="IPR010259">
    <property type="entry name" value="S8pro/Inhibitor_I9"/>
</dbReference>
<dbReference type="GO" id="GO:0005576">
    <property type="term" value="C:extracellular region"/>
    <property type="evidence" value="ECO:0007669"/>
    <property type="project" value="UniProtKB-ARBA"/>
</dbReference>
<reference evidence="11 12" key="1">
    <citation type="journal article" date="2020" name="bioRxiv">
        <title>Whole genome comparisons of ergot fungi reveals the divergence and evolution of species within the genus Claviceps are the result of varying mechanisms driving genome evolution and host range expansion.</title>
        <authorList>
            <person name="Wyka S.A."/>
            <person name="Mondo S.J."/>
            <person name="Liu M."/>
            <person name="Dettman J."/>
            <person name="Nalam V."/>
            <person name="Broders K.D."/>
        </authorList>
    </citation>
    <scope>NUCLEOTIDE SEQUENCE [LARGE SCALE GENOMIC DNA]</scope>
    <source>
        <strain evidence="11 12">CCC 1485</strain>
    </source>
</reference>
<feature type="active site" description="Charge relay system" evidence="6">
    <location>
        <position position="178"/>
    </location>
</feature>
<dbReference type="InterPro" id="IPR015500">
    <property type="entry name" value="Peptidase_S8_subtilisin-rel"/>
</dbReference>
<dbReference type="GO" id="GO:0006508">
    <property type="term" value="P:proteolysis"/>
    <property type="evidence" value="ECO:0007669"/>
    <property type="project" value="UniProtKB-KW"/>
</dbReference>
<dbReference type="GO" id="GO:0004252">
    <property type="term" value="F:serine-type endopeptidase activity"/>
    <property type="evidence" value="ECO:0007669"/>
    <property type="project" value="UniProtKB-UniRule"/>
</dbReference>
<name>A0A9P7SIZ8_9HYPO</name>
<dbReference type="InterPro" id="IPR023827">
    <property type="entry name" value="Peptidase_S8_Asp-AS"/>
</dbReference>
<evidence type="ECO:0000313" key="12">
    <source>
        <dbReference type="Proteomes" id="UP000706124"/>
    </source>
</evidence>
<feature type="active site" description="Charge relay system" evidence="6">
    <location>
        <position position="147"/>
    </location>
</feature>
<dbReference type="Pfam" id="PF00082">
    <property type="entry name" value="Peptidase_S8"/>
    <property type="match status" value="1"/>
</dbReference>
<dbReference type="InterPro" id="IPR036852">
    <property type="entry name" value="Peptidase_S8/S53_dom_sf"/>
</dbReference>
<feature type="signal peptide" evidence="8">
    <location>
        <begin position="1"/>
        <end position="15"/>
    </location>
</feature>
<dbReference type="PROSITE" id="PS00138">
    <property type="entry name" value="SUBTILASE_SER"/>
    <property type="match status" value="1"/>
</dbReference>
<dbReference type="OrthoDB" id="206201at2759"/>
<dbReference type="SUPFAM" id="SSF54897">
    <property type="entry name" value="Protease propeptides/inhibitors"/>
    <property type="match status" value="1"/>
</dbReference>
<keyword evidence="3 8" id="KW-0732">Signal</keyword>
<evidence type="ECO:0000256" key="3">
    <source>
        <dbReference type="ARBA" id="ARBA00022729"/>
    </source>
</evidence>
<evidence type="ECO:0000259" key="10">
    <source>
        <dbReference type="Pfam" id="PF05922"/>
    </source>
</evidence>
<feature type="domain" description="Inhibitor I9" evidence="10">
    <location>
        <begin position="41"/>
        <end position="105"/>
    </location>
</feature>
<dbReference type="Gene3D" id="3.30.70.80">
    <property type="entry name" value="Peptidase S8 propeptide/proteinase inhibitor I9"/>
    <property type="match status" value="1"/>
</dbReference>
<dbReference type="Proteomes" id="UP000706124">
    <property type="component" value="Unassembled WGS sequence"/>
</dbReference>
<evidence type="ECO:0000256" key="7">
    <source>
        <dbReference type="RuleBase" id="RU003355"/>
    </source>
</evidence>
<dbReference type="InterPro" id="IPR034193">
    <property type="entry name" value="PCSK9_ProteinaseK-like"/>
</dbReference>
<gene>
    <name evidence="11" type="primary">PR1</name>
    <name evidence="11" type="ORF">E4U60_007856</name>
</gene>
<accession>A0A9P7SIZ8</accession>
<dbReference type="InterPro" id="IPR022398">
    <property type="entry name" value="Peptidase_S8_His-AS"/>
</dbReference>
<feature type="domain" description="Peptidase S8/S53" evidence="9">
    <location>
        <begin position="138"/>
        <end position="357"/>
    </location>
</feature>
<dbReference type="CDD" id="cd04077">
    <property type="entry name" value="Peptidases_S8_PCSK9_ProteinaseK_like"/>
    <property type="match status" value="1"/>
</dbReference>
<dbReference type="PROSITE" id="PS00137">
    <property type="entry name" value="SUBTILASE_HIS"/>
    <property type="match status" value="1"/>
</dbReference>
<dbReference type="PROSITE" id="PS00136">
    <property type="entry name" value="SUBTILASE_ASP"/>
    <property type="match status" value="1"/>
</dbReference>
<dbReference type="PANTHER" id="PTHR43806">
    <property type="entry name" value="PEPTIDASE S8"/>
    <property type="match status" value="1"/>
</dbReference>
<dbReference type="Gene3D" id="3.40.50.200">
    <property type="entry name" value="Peptidase S8/S53 domain"/>
    <property type="match status" value="1"/>
</dbReference>
<evidence type="ECO:0000256" key="5">
    <source>
        <dbReference type="ARBA" id="ARBA00022825"/>
    </source>
</evidence>
<dbReference type="InterPro" id="IPR050131">
    <property type="entry name" value="Peptidase_S8_subtilisin-like"/>
</dbReference>
<evidence type="ECO:0000256" key="2">
    <source>
        <dbReference type="ARBA" id="ARBA00022670"/>
    </source>
</evidence>
<feature type="active site" description="Charge relay system" evidence="6">
    <location>
        <position position="333"/>
    </location>
</feature>
<keyword evidence="2 6" id="KW-0645">Protease</keyword>
<dbReference type="Pfam" id="PF05922">
    <property type="entry name" value="Inhibitor_I9"/>
    <property type="match status" value="1"/>
</dbReference>
<dbReference type="FunFam" id="3.40.50.200:FF:000014">
    <property type="entry name" value="Proteinase K"/>
    <property type="match status" value="1"/>
</dbReference>
<dbReference type="InterPro" id="IPR023828">
    <property type="entry name" value="Peptidase_S8_Ser-AS"/>
</dbReference>
<feature type="chain" id="PRO_5040291604" evidence="8">
    <location>
        <begin position="16"/>
        <end position="389"/>
    </location>
</feature>
<evidence type="ECO:0000256" key="4">
    <source>
        <dbReference type="ARBA" id="ARBA00022801"/>
    </source>
</evidence>
<sequence length="389" mass="40626">MQLSILLTFLPAILAAPAMETRGQPAPLLAPQGLDIVADKYIVKFKDGIASLAVDETLSVLQAKADFVYKHAFNGFAGHLTKDELKTLRDRPDVEYVEKDALMHINAFVTQPGAPWGLGRISHRAKGNSNYRFDSSAGAGTCVYIIDTGIEATHPQFEGRATFLKSFISGQNADGNGHGTHCAGTIGSKTYGVSKKVKLYGVKVLNDAGSGPYSAIIAGMDFVAQDSKARACPKGAIASMSLGGAYSASVNQAAAALVRSGVFLAVAAGNNNRDAGNTSPASEATACTVGATDINDNRSSFSNYGPVVDIFAPGTDILSTWIGGTTRSISGTSMATPHIAGLAAYFYALEGRSSPVALCQRMQSLSTKNVIRNVPAGTVNYLAYNGNGQ</sequence>
<protein>
    <submittedName>
        <fullName evidence="11">Cuticle-degrading protease</fullName>
    </submittedName>
</protein>
<dbReference type="EMBL" id="SRPO01000095">
    <property type="protein sequence ID" value="KAG5941522.1"/>
    <property type="molecule type" value="Genomic_DNA"/>
</dbReference>
<dbReference type="InterPro" id="IPR037045">
    <property type="entry name" value="S8pro/Inhibitor_I9_sf"/>
</dbReference>
<proteinExistence type="inferred from homology"/>
<evidence type="ECO:0000256" key="1">
    <source>
        <dbReference type="ARBA" id="ARBA00011073"/>
    </source>
</evidence>
<evidence type="ECO:0000259" key="9">
    <source>
        <dbReference type="Pfam" id="PF00082"/>
    </source>
</evidence>
<evidence type="ECO:0000256" key="6">
    <source>
        <dbReference type="PROSITE-ProRule" id="PRU01240"/>
    </source>
</evidence>
<keyword evidence="5 6" id="KW-0720">Serine protease</keyword>
<dbReference type="PROSITE" id="PS51892">
    <property type="entry name" value="SUBTILASE"/>
    <property type="match status" value="1"/>
</dbReference>
<comment type="similarity">
    <text evidence="1 6 7">Belongs to the peptidase S8 family.</text>
</comment>
<dbReference type="SUPFAM" id="SSF52743">
    <property type="entry name" value="Subtilisin-like"/>
    <property type="match status" value="1"/>
</dbReference>
<dbReference type="AlphaFoldDB" id="A0A9P7SIZ8"/>
<evidence type="ECO:0000313" key="11">
    <source>
        <dbReference type="EMBL" id="KAG5941522.1"/>
    </source>
</evidence>
<keyword evidence="4 6" id="KW-0378">Hydrolase</keyword>
<dbReference type="PANTHER" id="PTHR43806:SF58">
    <property type="entry name" value="ALKALINE PROTEASE 1-RELATED"/>
    <property type="match status" value="1"/>
</dbReference>
<comment type="caution">
    <text evidence="11">The sequence shown here is derived from an EMBL/GenBank/DDBJ whole genome shotgun (WGS) entry which is preliminary data.</text>
</comment>
<dbReference type="InterPro" id="IPR000209">
    <property type="entry name" value="Peptidase_S8/S53_dom"/>
</dbReference>
<organism evidence="11 12">
    <name type="scientific">Claviceps pazoutovae</name>
    <dbReference type="NCBI Taxonomy" id="1649127"/>
    <lineage>
        <taxon>Eukaryota</taxon>
        <taxon>Fungi</taxon>
        <taxon>Dikarya</taxon>
        <taxon>Ascomycota</taxon>
        <taxon>Pezizomycotina</taxon>
        <taxon>Sordariomycetes</taxon>
        <taxon>Hypocreomycetidae</taxon>
        <taxon>Hypocreales</taxon>
        <taxon>Clavicipitaceae</taxon>
        <taxon>Claviceps</taxon>
    </lineage>
</organism>
<dbReference type="PRINTS" id="PR00723">
    <property type="entry name" value="SUBTILISIN"/>
</dbReference>